<evidence type="ECO:0000313" key="3">
    <source>
        <dbReference type="Proteomes" id="UP000807353"/>
    </source>
</evidence>
<comment type="caution">
    <text evidence="2">The sequence shown here is derived from an EMBL/GenBank/DDBJ whole genome shotgun (WGS) entry which is preliminary data.</text>
</comment>
<sequence>MDPPNLQKLRVCIVGSGAAGMSAAYAFSQHPDRFDVTLYERSSSPGGMATSTPINQDKYGASYINDGVQGASPVFHNTYAIFERLGFSASDVGMQVSFGKDAETEFWSNVFPSQVIDKFSADIKKFGKVLKIIKMFEPVFAIISVNAMLKIFRFSKEFGETIVFPLVALFFGTGNQTPFISSAILERVFMDPNMRLFEYSPESFLASIPTMRAFPRLSTLYEAWKSYVEEQSQGSVRIVTNREVTRVQRFSRNRGGVEAWSRLTHGTDNNQSVLEPGDEECETFDEIIICTDADAALQILGNDAKWLERHILGNVKYLWDLTVTHNDLAYMEKYYRVRYDPSLCSTQSPEDPSKKEQFEFAEKGFSPLYFIRSYPEDKKKVEMSFDLTCYQPQFDGVSQYGPHLDDQKAKHSSDANENHSAGKPAHTSSTSEIPLNKHVFQTIFLDNTPDSSRLWSKDEIDRDKVIVEKWWKQQSHRWQHYAGTVPWMGLINGKNHTHFAGAWTILNMHEIAVVSGLTAAYMLGAAYPFLEDLKCKRLFTLCLAANHLARLRKEDRDGFLS</sequence>
<dbReference type="InterPro" id="IPR050464">
    <property type="entry name" value="Zeta_carotene_desat/Oxidored"/>
</dbReference>
<dbReference type="PRINTS" id="PR00419">
    <property type="entry name" value="ADXRDTASE"/>
</dbReference>
<keyword evidence="3" id="KW-1185">Reference proteome</keyword>
<dbReference type="GO" id="GO:0016491">
    <property type="term" value="F:oxidoreductase activity"/>
    <property type="evidence" value="ECO:0007669"/>
    <property type="project" value="TreeGrafter"/>
</dbReference>
<gene>
    <name evidence="2" type="ORF">BDZ94DRAFT_582884</name>
</gene>
<organism evidence="2 3">
    <name type="scientific">Collybia nuda</name>
    <dbReference type="NCBI Taxonomy" id="64659"/>
    <lineage>
        <taxon>Eukaryota</taxon>
        <taxon>Fungi</taxon>
        <taxon>Dikarya</taxon>
        <taxon>Basidiomycota</taxon>
        <taxon>Agaricomycotina</taxon>
        <taxon>Agaricomycetes</taxon>
        <taxon>Agaricomycetidae</taxon>
        <taxon>Agaricales</taxon>
        <taxon>Tricholomatineae</taxon>
        <taxon>Clitocybaceae</taxon>
        <taxon>Collybia</taxon>
    </lineage>
</organism>
<proteinExistence type="predicted"/>
<protein>
    <recommendedName>
        <fullName evidence="4">FAD/NAD(P)-binding domain-containing protein</fullName>
    </recommendedName>
</protein>
<dbReference type="SUPFAM" id="SSF51905">
    <property type="entry name" value="FAD/NAD(P)-binding domain"/>
    <property type="match status" value="1"/>
</dbReference>
<dbReference type="Pfam" id="PF13450">
    <property type="entry name" value="NAD_binding_8"/>
    <property type="match status" value="1"/>
</dbReference>
<evidence type="ECO:0000313" key="2">
    <source>
        <dbReference type="EMBL" id="KAF9463968.1"/>
    </source>
</evidence>
<feature type="region of interest" description="Disordered" evidence="1">
    <location>
        <begin position="401"/>
        <end position="431"/>
    </location>
</feature>
<dbReference type="AlphaFoldDB" id="A0A9P5Y614"/>
<dbReference type="Gene3D" id="3.50.50.60">
    <property type="entry name" value="FAD/NAD(P)-binding domain"/>
    <property type="match status" value="1"/>
</dbReference>
<dbReference type="PANTHER" id="PTHR42923:SF20">
    <property type="entry name" value="FLAVIN-CONTAINING AMINE OXIDASEDEHYDROGENASE"/>
    <property type="match status" value="1"/>
</dbReference>
<evidence type="ECO:0000256" key="1">
    <source>
        <dbReference type="SAM" id="MobiDB-lite"/>
    </source>
</evidence>
<evidence type="ECO:0008006" key="4">
    <source>
        <dbReference type="Google" id="ProtNLM"/>
    </source>
</evidence>
<accession>A0A9P5Y614</accession>
<dbReference type="PANTHER" id="PTHR42923">
    <property type="entry name" value="PROTOPORPHYRINOGEN OXIDASE"/>
    <property type="match status" value="1"/>
</dbReference>
<name>A0A9P5Y614_9AGAR</name>
<dbReference type="InterPro" id="IPR036188">
    <property type="entry name" value="FAD/NAD-bd_sf"/>
</dbReference>
<dbReference type="EMBL" id="MU150258">
    <property type="protein sequence ID" value="KAF9463968.1"/>
    <property type="molecule type" value="Genomic_DNA"/>
</dbReference>
<feature type="compositionally biased region" description="Basic and acidic residues" evidence="1">
    <location>
        <begin position="403"/>
        <end position="417"/>
    </location>
</feature>
<reference evidence="2" key="1">
    <citation type="submission" date="2020-11" db="EMBL/GenBank/DDBJ databases">
        <authorList>
            <consortium name="DOE Joint Genome Institute"/>
            <person name="Ahrendt S."/>
            <person name="Riley R."/>
            <person name="Andreopoulos W."/>
            <person name="Labutti K."/>
            <person name="Pangilinan J."/>
            <person name="Ruiz-Duenas F.J."/>
            <person name="Barrasa J.M."/>
            <person name="Sanchez-Garcia M."/>
            <person name="Camarero S."/>
            <person name="Miyauchi S."/>
            <person name="Serrano A."/>
            <person name="Linde D."/>
            <person name="Babiker R."/>
            <person name="Drula E."/>
            <person name="Ayuso-Fernandez I."/>
            <person name="Pacheco R."/>
            <person name="Padilla G."/>
            <person name="Ferreira P."/>
            <person name="Barriuso J."/>
            <person name="Kellner H."/>
            <person name="Castanera R."/>
            <person name="Alfaro M."/>
            <person name="Ramirez L."/>
            <person name="Pisabarro A.G."/>
            <person name="Kuo A."/>
            <person name="Tritt A."/>
            <person name="Lipzen A."/>
            <person name="He G."/>
            <person name="Yan M."/>
            <person name="Ng V."/>
            <person name="Cullen D."/>
            <person name="Martin F."/>
            <person name="Rosso M.-N."/>
            <person name="Henrissat B."/>
            <person name="Hibbett D."/>
            <person name="Martinez A.T."/>
            <person name="Grigoriev I.V."/>
        </authorList>
    </citation>
    <scope>NUCLEOTIDE SEQUENCE</scope>
    <source>
        <strain evidence="2">CBS 247.69</strain>
    </source>
</reference>
<dbReference type="Gene3D" id="1.10.405.20">
    <property type="match status" value="1"/>
</dbReference>
<dbReference type="Proteomes" id="UP000807353">
    <property type="component" value="Unassembled WGS sequence"/>
</dbReference>
<dbReference type="OrthoDB" id="2019015at2759"/>